<dbReference type="Proteomes" id="UP001243717">
    <property type="component" value="Unassembled WGS sequence"/>
</dbReference>
<feature type="domain" description="Tc1-like transposase DDE" evidence="1">
    <location>
        <begin position="175"/>
        <end position="326"/>
    </location>
</feature>
<dbReference type="InterPro" id="IPR009057">
    <property type="entry name" value="Homeodomain-like_sf"/>
</dbReference>
<protein>
    <submittedName>
        <fullName evidence="2">IS630 family transposase</fullName>
    </submittedName>
</protein>
<keyword evidence="3" id="KW-1185">Reference proteome</keyword>
<name>A0ABU1ADT6_9BACT</name>
<dbReference type="PANTHER" id="PTHR30347:SF1">
    <property type="entry name" value="MECHANOSENSITIVE CHANNEL MSCK"/>
    <property type="match status" value="1"/>
</dbReference>
<reference evidence="2 3" key="1">
    <citation type="submission" date="2023-04" db="EMBL/GenBank/DDBJ databases">
        <title>A novel bacteria isolated from coastal sediment.</title>
        <authorList>
            <person name="Liu X.-J."/>
            <person name="Du Z.-J."/>
        </authorList>
    </citation>
    <scope>NUCLEOTIDE SEQUENCE [LARGE SCALE GENOMIC DNA]</scope>
    <source>
        <strain evidence="2 3">SDUM461004</strain>
    </source>
</reference>
<dbReference type="EMBL" id="JARXIC010000001">
    <property type="protein sequence ID" value="MDQ8192890.1"/>
    <property type="molecule type" value="Genomic_DNA"/>
</dbReference>
<gene>
    <name evidence="2" type="ORF">QEH59_00535</name>
</gene>
<dbReference type="SUPFAM" id="SSF53098">
    <property type="entry name" value="Ribonuclease H-like"/>
    <property type="match status" value="1"/>
</dbReference>
<dbReference type="SUPFAM" id="SSF46689">
    <property type="entry name" value="Homeodomain-like"/>
    <property type="match status" value="1"/>
</dbReference>
<evidence type="ECO:0000313" key="2">
    <source>
        <dbReference type="EMBL" id="MDQ8192890.1"/>
    </source>
</evidence>
<comment type="caution">
    <text evidence="2">The sequence shown here is derived from an EMBL/GenBank/DDBJ whole genome shotgun (WGS) entry which is preliminary data.</text>
</comment>
<dbReference type="InterPro" id="IPR052702">
    <property type="entry name" value="MscS-like_channel"/>
</dbReference>
<dbReference type="InterPro" id="IPR047655">
    <property type="entry name" value="Transpos_IS630-like"/>
</dbReference>
<dbReference type="Pfam" id="PF13565">
    <property type="entry name" value="HTH_32"/>
    <property type="match status" value="1"/>
</dbReference>
<evidence type="ECO:0000259" key="1">
    <source>
        <dbReference type="Pfam" id="PF13358"/>
    </source>
</evidence>
<dbReference type="NCBIfam" id="NF033545">
    <property type="entry name" value="transpos_IS630"/>
    <property type="match status" value="1"/>
</dbReference>
<organism evidence="2 3">
    <name type="scientific">Thalassobacterium sedimentorum</name>
    <dbReference type="NCBI Taxonomy" id="3041258"/>
    <lineage>
        <taxon>Bacteria</taxon>
        <taxon>Pseudomonadati</taxon>
        <taxon>Verrucomicrobiota</taxon>
        <taxon>Opitutia</taxon>
        <taxon>Puniceicoccales</taxon>
        <taxon>Coraliomargaritaceae</taxon>
        <taxon>Thalassobacterium</taxon>
    </lineage>
</organism>
<dbReference type="InterPro" id="IPR038717">
    <property type="entry name" value="Tc1-like_DDE_dom"/>
</dbReference>
<accession>A0ABU1ADT6</accession>
<dbReference type="InterPro" id="IPR036397">
    <property type="entry name" value="RNaseH_sf"/>
</dbReference>
<sequence length="364" mass="42126">MERRGRKVLPIKLNEDELDYLGSLLRRRNIPNGEARRAKALMRMHEGCTNKAIAQELGVCAHTVGIWRNRFAKERLQGISELPRSGAPRTITDEQVQQVVTMTLEEKPEDATHWSTRSMAKRCGLSHDSVSRIWKAFGLAPHKTESFQLSTDPNFVDKVRDVTGLYLSPPENALVFCVDEKSQVQALERNQPILPMKPGQPERRSWDYWRHGTLNLFAALNVKTGEVLGKCYSRHRSSEFLAFLREVEKSLPERSDVDPYEVHLVMDNYVTHKAARVNAWLAKRPHWHIHFTPTYSSWLNQVERFFGIITDKQIRRASFNSLKSLREAIYTFIEKYNEDPKPFKWTADADLILGKVQKICSELR</sequence>
<dbReference type="Gene3D" id="3.30.420.10">
    <property type="entry name" value="Ribonuclease H-like superfamily/Ribonuclease H"/>
    <property type="match status" value="1"/>
</dbReference>
<proteinExistence type="predicted"/>
<dbReference type="Pfam" id="PF13358">
    <property type="entry name" value="DDE_3"/>
    <property type="match status" value="1"/>
</dbReference>
<evidence type="ECO:0000313" key="3">
    <source>
        <dbReference type="Proteomes" id="UP001243717"/>
    </source>
</evidence>
<dbReference type="RefSeq" id="WP_308983399.1">
    <property type="nucleotide sequence ID" value="NZ_JARXIC010000001.1"/>
</dbReference>
<dbReference type="PANTHER" id="PTHR30347">
    <property type="entry name" value="POTASSIUM CHANNEL RELATED"/>
    <property type="match status" value="1"/>
</dbReference>
<dbReference type="InterPro" id="IPR012337">
    <property type="entry name" value="RNaseH-like_sf"/>
</dbReference>